<dbReference type="SUPFAM" id="SSF51658">
    <property type="entry name" value="Xylose isomerase-like"/>
    <property type="match status" value="1"/>
</dbReference>
<proteinExistence type="predicted"/>
<name>A0A1G2UG49_9BACT</name>
<dbReference type="EMBL" id="MHWM01000026">
    <property type="protein sequence ID" value="OHB08417.1"/>
    <property type="molecule type" value="Genomic_DNA"/>
</dbReference>
<comment type="caution">
    <text evidence="1">The sequence shown here is derived from an EMBL/GenBank/DDBJ whole genome shotgun (WGS) entry which is preliminary data.</text>
</comment>
<evidence type="ECO:0000313" key="2">
    <source>
        <dbReference type="Proteomes" id="UP000177096"/>
    </source>
</evidence>
<organism evidence="1 2">
    <name type="scientific">Candidatus Zambryskibacteria bacterium RIFCSPLOWO2_02_FULL_39_14</name>
    <dbReference type="NCBI Taxonomy" id="1802769"/>
    <lineage>
        <taxon>Bacteria</taxon>
        <taxon>Candidatus Zambryskiibacteriota</taxon>
    </lineage>
</organism>
<accession>A0A1G2UG49</accession>
<dbReference type="InterPro" id="IPR036237">
    <property type="entry name" value="Xyl_isomerase-like_sf"/>
</dbReference>
<evidence type="ECO:0008006" key="3">
    <source>
        <dbReference type="Google" id="ProtNLM"/>
    </source>
</evidence>
<evidence type="ECO:0000313" key="1">
    <source>
        <dbReference type="EMBL" id="OHB08417.1"/>
    </source>
</evidence>
<dbReference type="Proteomes" id="UP000177096">
    <property type="component" value="Unassembled WGS sequence"/>
</dbReference>
<reference evidence="1 2" key="1">
    <citation type="journal article" date="2016" name="Nat. Commun.">
        <title>Thousands of microbial genomes shed light on interconnected biogeochemical processes in an aquifer system.</title>
        <authorList>
            <person name="Anantharaman K."/>
            <person name="Brown C.T."/>
            <person name="Hug L.A."/>
            <person name="Sharon I."/>
            <person name="Castelle C.J."/>
            <person name="Probst A.J."/>
            <person name="Thomas B.C."/>
            <person name="Singh A."/>
            <person name="Wilkins M.J."/>
            <person name="Karaoz U."/>
            <person name="Brodie E.L."/>
            <person name="Williams K.H."/>
            <person name="Hubbard S.S."/>
            <person name="Banfield J.F."/>
        </authorList>
    </citation>
    <scope>NUCLEOTIDE SEQUENCE [LARGE SCALE GENOMIC DNA]</scope>
</reference>
<protein>
    <recommendedName>
        <fullName evidence="3">Xylose isomerase-like TIM barrel domain-containing protein</fullName>
    </recommendedName>
</protein>
<dbReference type="AlphaFoldDB" id="A0A1G2UG49"/>
<sequence length="244" mass="27557">MIGPSTGWLYEKEIYSLRQQEVVLKQAGANSVEIFLASWDSNDKKMLSLKVGEAFDVQTFTYRSLHLPDVNGQRPEHQLAMARDAVARCGAIVALTHPLKVDSDYPTEHYEKMISGGIPLAIENMDSRKDSGFDLAELERLVKIVGCRFVLDVQHAYEHDHEMRYAGDLLESLKGELVHLHVSGETSDNIHSRVCKAANVRRIVEFVGRVLSVKNVPLILEGEYATPDELRQEIEFLTKELCFC</sequence>
<dbReference type="Gene3D" id="3.20.20.150">
    <property type="entry name" value="Divalent-metal-dependent TIM barrel enzymes"/>
    <property type="match status" value="1"/>
</dbReference>
<gene>
    <name evidence="1" type="ORF">A3I86_00980</name>
</gene>